<dbReference type="InterPro" id="IPR043765">
    <property type="entry name" value="DUF5711"/>
</dbReference>
<organism evidence="2 3">
    <name type="scientific">Candidatus Eisenbergiella merdavium</name>
    <dbReference type="NCBI Taxonomy" id="2838551"/>
    <lineage>
        <taxon>Bacteria</taxon>
        <taxon>Bacillati</taxon>
        <taxon>Bacillota</taxon>
        <taxon>Clostridia</taxon>
        <taxon>Lachnospirales</taxon>
        <taxon>Lachnospiraceae</taxon>
        <taxon>Eisenbergiella</taxon>
    </lineage>
</organism>
<reference evidence="2" key="1">
    <citation type="journal article" date="2021" name="PeerJ">
        <title>Extensive microbial diversity within the chicken gut microbiome revealed by metagenomics and culture.</title>
        <authorList>
            <person name="Gilroy R."/>
            <person name="Ravi A."/>
            <person name="Getino M."/>
            <person name="Pursley I."/>
            <person name="Horton D.L."/>
            <person name="Alikhan N.F."/>
            <person name="Baker D."/>
            <person name="Gharbi K."/>
            <person name="Hall N."/>
            <person name="Watson M."/>
            <person name="Adriaenssens E.M."/>
            <person name="Foster-Nyarko E."/>
            <person name="Jarju S."/>
            <person name="Secka A."/>
            <person name="Antonio M."/>
            <person name="Oren A."/>
            <person name="Chaudhuri R.R."/>
            <person name="La Ragione R."/>
            <person name="Hildebrand F."/>
            <person name="Pallen M.J."/>
        </authorList>
    </citation>
    <scope>NUCLEOTIDE SEQUENCE</scope>
    <source>
        <strain evidence="2">USAMLcec2-132</strain>
    </source>
</reference>
<dbReference type="AlphaFoldDB" id="A0A9D2NER0"/>
<proteinExistence type="predicted"/>
<keyword evidence="1" id="KW-1133">Transmembrane helix</keyword>
<name>A0A9D2NER0_9FIRM</name>
<reference evidence="2" key="2">
    <citation type="submission" date="2021-04" db="EMBL/GenBank/DDBJ databases">
        <authorList>
            <person name="Gilroy R."/>
        </authorList>
    </citation>
    <scope>NUCLEOTIDE SEQUENCE</scope>
    <source>
        <strain evidence="2">USAMLcec2-132</strain>
    </source>
</reference>
<evidence type="ECO:0000313" key="2">
    <source>
        <dbReference type="EMBL" id="HJC23360.1"/>
    </source>
</evidence>
<dbReference type="Pfam" id="PF18975">
    <property type="entry name" value="DUF5711"/>
    <property type="match status" value="1"/>
</dbReference>
<dbReference type="EMBL" id="DWWS01000022">
    <property type="protein sequence ID" value="HJC23360.1"/>
    <property type="molecule type" value="Genomic_DNA"/>
</dbReference>
<keyword evidence="1" id="KW-0472">Membrane</keyword>
<evidence type="ECO:0000256" key="1">
    <source>
        <dbReference type="SAM" id="Phobius"/>
    </source>
</evidence>
<dbReference type="Proteomes" id="UP000823891">
    <property type="component" value="Unassembled WGS sequence"/>
</dbReference>
<keyword evidence="1" id="KW-0812">Transmembrane</keyword>
<sequence length="401" mass="44564">MINVRTYLQKRAEQKAGEAQSRDFGALIQKHRLAVFGRTLFVIFVFAFLGVLVYVQLKNQVYTSYVILSSIARQQYDGSICLSYGSGFLSYSGDGIRYMDAKGNAVWNQAYEMQEPMVRVAGTRVAVADYNGHIVYSIGQDGNYIEIDTNLPIRELAVSESGMVAAVLEDTGITWIYLYGTMGETIAYIRTTMQNSGYPAALALSPDGSLLSVSYLTVDNGAAKSSVAFYNFSSVGQNYVDNFVSGFDYANAVIPFLAFLDNDTSFAVADNRLVIYGGGQRPKSVADVLLNNEEIQSVFYNNTHIGLVFLDTTGAGTYRLDVYNTSGQVETSLFFDMDYKDIIFRKDDIIIYNETQCLLANMNGVERFNGDFETPYLLFAPVRGNRYLAVSQESIDTIEMK</sequence>
<protein>
    <submittedName>
        <fullName evidence="2">Uncharacterized protein</fullName>
    </submittedName>
</protein>
<feature type="transmembrane region" description="Helical" evidence="1">
    <location>
        <begin position="35"/>
        <end position="55"/>
    </location>
</feature>
<comment type="caution">
    <text evidence="2">The sequence shown here is derived from an EMBL/GenBank/DDBJ whole genome shotgun (WGS) entry which is preliminary data.</text>
</comment>
<evidence type="ECO:0000313" key="3">
    <source>
        <dbReference type="Proteomes" id="UP000823891"/>
    </source>
</evidence>
<accession>A0A9D2NER0</accession>
<gene>
    <name evidence="2" type="ORF">H9761_06610</name>
</gene>
<dbReference type="SUPFAM" id="SSF101898">
    <property type="entry name" value="NHL repeat"/>
    <property type="match status" value="1"/>
</dbReference>